<dbReference type="Proteomes" id="UP000436822">
    <property type="component" value="Unassembled WGS sequence"/>
</dbReference>
<evidence type="ECO:0000313" key="3">
    <source>
        <dbReference type="Proteomes" id="UP000436822"/>
    </source>
</evidence>
<gene>
    <name evidence="2" type="ORF">KIN_03180</name>
</gene>
<proteinExistence type="predicted"/>
<sequence>MALLKVTARDRLASASQKHAETLGRPFHKITLRDTRSRWGSCTSQGNLMYSWRLILAPPEVLDYVAAHEVAHLAHMDHSQRFWTAVGGLCPGYQTPRAWLRRNGATLHRYQF</sequence>
<feature type="domain" description="YgjP-like metallopeptidase" evidence="1">
    <location>
        <begin position="3"/>
        <end position="103"/>
    </location>
</feature>
<dbReference type="InterPro" id="IPR053136">
    <property type="entry name" value="UTP_pyrophosphatase-like"/>
</dbReference>
<reference evidence="2 3" key="1">
    <citation type="submission" date="2019-12" db="EMBL/GenBank/DDBJ databases">
        <title>Litoreibacter badius sp. nov., a novel bacteriochlorophyll a-containing bacterium in the genus Litoreibacter.</title>
        <authorList>
            <person name="Kanamuro M."/>
            <person name="Takabe Y."/>
            <person name="Mori K."/>
            <person name="Takaichi S."/>
            <person name="Hanada S."/>
        </authorList>
    </citation>
    <scope>NUCLEOTIDE SEQUENCE [LARGE SCALE GENOMIC DNA]</scope>
    <source>
        <strain evidence="2 3">K6</strain>
    </source>
</reference>
<accession>A0A6N6JB17</accession>
<organism evidence="2 3">
    <name type="scientific">Litoreibacter roseus</name>
    <dbReference type="NCBI Taxonomy" id="2601869"/>
    <lineage>
        <taxon>Bacteria</taxon>
        <taxon>Pseudomonadati</taxon>
        <taxon>Pseudomonadota</taxon>
        <taxon>Alphaproteobacteria</taxon>
        <taxon>Rhodobacterales</taxon>
        <taxon>Roseobacteraceae</taxon>
        <taxon>Litoreibacter</taxon>
    </lineage>
</organism>
<keyword evidence="3" id="KW-1185">Reference proteome</keyword>
<dbReference type="PANTHER" id="PTHR30399">
    <property type="entry name" value="UNCHARACTERIZED PROTEIN YGJP"/>
    <property type="match status" value="1"/>
</dbReference>
<protein>
    <recommendedName>
        <fullName evidence="1">YgjP-like metallopeptidase domain-containing protein</fullName>
    </recommendedName>
</protein>
<evidence type="ECO:0000259" key="1">
    <source>
        <dbReference type="Pfam" id="PF01863"/>
    </source>
</evidence>
<dbReference type="EMBL" id="BLJE01000001">
    <property type="protein sequence ID" value="GFE63244.1"/>
    <property type="molecule type" value="Genomic_DNA"/>
</dbReference>
<comment type="caution">
    <text evidence="2">The sequence shown here is derived from an EMBL/GenBank/DDBJ whole genome shotgun (WGS) entry which is preliminary data.</text>
</comment>
<dbReference type="InterPro" id="IPR002725">
    <property type="entry name" value="YgjP-like_metallopeptidase"/>
</dbReference>
<name>A0A6N6JB17_9RHOB</name>
<dbReference type="AlphaFoldDB" id="A0A6N6JB17"/>
<dbReference type="CDD" id="cd07344">
    <property type="entry name" value="M48_yhfN_like"/>
    <property type="match status" value="1"/>
</dbReference>
<dbReference type="Pfam" id="PF01863">
    <property type="entry name" value="YgjP-like"/>
    <property type="match status" value="1"/>
</dbReference>
<evidence type="ECO:0000313" key="2">
    <source>
        <dbReference type="EMBL" id="GFE63244.1"/>
    </source>
</evidence>
<dbReference type="PANTHER" id="PTHR30399:SF1">
    <property type="entry name" value="UTP PYROPHOSPHATASE"/>
    <property type="match status" value="1"/>
</dbReference>
<dbReference type="Gene3D" id="3.30.2010.10">
    <property type="entry name" value="Metalloproteases ('zincins'), catalytic domain"/>
    <property type="match status" value="1"/>
</dbReference>